<dbReference type="SMART" id="SM00397">
    <property type="entry name" value="t_SNARE"/>
    <property type="match status" value="1"/>
</dbReference>
<dbReference type="GO" id="GO:0006886">
    <property type="term" value="P:intracellular protein transport"/>
    <property type="evidence" value="ECO:0007669"/>
    <property type="project" value="InterPro"/>
</dbReference>
<dbReference type="PROSITE" id="PS00914">
    <property type="entry name" value="SYNTAXIN"/>
    <property type="match status" value="1"/>
</dbReference>
<dbReference type="GO" id="GO:0006888">
    <property type="term" value="P:endoplasmic reticulum to Golgi vesicle-mediated transport"/>
    <property type="evidence" value="ECO:0007669"/>
    <property type="project" value="TreeGrafter"/>
</dbReference>
<dbReference type="SUPFAM" id="SSF47661">
    <property type="entry name" value="t-snare proteins"/>
    <property type="match status" value="1"/>
</dbReference>
<evidence type="ECO:0000313" key="11">
    <source>
        <dbReference type="Proteomes" id="UP000007799"/>
    </source>
</evidence>
<comment type="subcellular location">
    <subcellularLocation>
        <location evidence="1">Membrane</location>
        <topology evidence="1">Single-pass type IV membrane protein</topology>
    </subcellularLocation>
</comment>
<dbReference type="eggNOG" id="KOG0812">
    <property type="taxonomic scope" value="Eukaryota"/>
</dbReference>
<keyword evidence="4 8" id="KW-0812">Transmembrane</keyword>
<dbReference type="FunCoup" id="F2U4T1">
    <property type="interactions" value="1664"/>
</dbReference>
<keyword evidence="7 8" id="KW-0472">Membrane</keyword>
<accession>F2U4T1</accession>
<dbReference type="CDD" id="cd15844">
    <property type="entry name" value="SNARE_syntaxin5"/>
    <property type="match status" value="1"/>
</dbReference>
<name>F2U4T1_SALR5</name>
<proteinExistence type="inferred from homology"/>
<keyword evidence="3" id="KW-0813">Transport</keyword>
<dbReference type="InterPro" id="IPR000727">
    <property type="entry name" value="T_SNARE_dom"/>
</dbReference>
<dbReference type="STRING" id="946362.F2U4T1"/>
<dbReference type="Proteomes" id="UP000007799">
    <property type="component" value="Unassembled WGS sequence"/>
</dbReference>
<evidence type="ECO:0000259" key="9">
    <source>
        <dbReference type="PROSITE" id="PS50192"/>
    </source>
</evidence>
<dbReference type="EMBL" id="GL832961">
    <property type="protein sequence ID" value="EGD82647.1"/>
    <property type="molecule type" value="Genomic_DNA"/>
</dbReference>
<gene>
    <name evidence="10" type="ORF">PTSG_03305</name>
</gene>
<dbReference type="GO" id="GO:0000139">
    <property type="term" value="C:Golgi membrane"/>
    <property type="evidence" value="ECO:0007669"/>
    <property type="project" value="TreeGrafter"/>
</dbReference>
<dbReference type="GO" id="GO:0031201">
    <property type="term" value="C:SNARE complex"/>
    <property type="evidence" value="ECO:0007669"/>
    <property type="project" value="TreeGrafter"/>
</dbReference>
<comment type="similarity">
    <text evidence="2">Belongs to the syntaxin family.</text>
</comment>
<evidence type="ECO:0000313" key="10">
    <source>
        <dbReference type="EMBL" id="EGD82647.1"/>
    </source>
</evidence>
<keyword evidence="5 8" id="KW-1133">Transmembrane helix</keyword>
<organism evidence="11">
    <name type="scientific">Salpingoeca rosetta (strain ATCC 50818 / BSB-021)</name>
    <dbReference type="NCBI Taxonomy" id="946362"/>
    <lineage>
        <taxon>Eukaryota</taxon>
        <taxon>Choanoflagellata</taxon>
        <taxon>Craspedida</taxon>
        <taxon>Salpingoecidae</taxon>
        <taxon>Salpingoeca</taxon>
    </lineage>
</organism>
<evidence type="ECO:0000256" key="5">
    <source>
        <dbReference type="ARBA" id="ARBA00022989"/>
    </source>
</evidence>
<evidence type="ECO:0000256" key="1">
    <source>
        <dbReference type="ARBA" id="ARBA00004211"/>
    </source>
</evidence>
<feature type="domain" description="T-SNARE coiled-coil homology" evidence="9">
    <location>
        <begin position="209"/>
        <end position="271"/>
    </location>
</feature>
<dbReference type="InParanoid" id="F2U4T1"/>
<dbReference type="GO" id="GO:0006906">
    <property type="term" value="P:vesicle fusion"/>
    <property type="evidence" value="ECO:0007669"/>
    <property type="project" value="TreeGrafter"/>
</dbReference>
<protein>
    <recommendedName>
        <fullName evidence="9">t-SNARE coiled-coil homology domain-containing protein</fullName>
    </recommendedName>
</protein>
<dbReference type="Gene3D" id="1.20.58.70">
    <property type="match status" value="1"/>
</dbReference>
<keyword evidence="11" id="KW-1185">Reference proteome</keyword>
<dbReference type="OMA" id="EHNHNVV"/>
<dbReference type="OrthoDB" id="421009at2759"/>
<dbReference type="GO" id="GO:0000149">
    <property type="term" value="F:SNARE binding"/>
    <property type="evidence" value="ECO:0007669"/>
    <property type="project" value="TreeGrafter"/>
</dbReference>
<dbReference type="GeneID" id="16076469"/>
<evidence type="ECO:0000256" key="3">
    <source>
        <dbReference type="ARBA" id="ARBA00022448"/>
    </source>
</evidence>
<feature type="transmembrane region" description="Helical" evidence="8">
    <location>
        <begin position="281"/>
        <end position="300"/>
    </location>
</feature>
<evidence type="ECO:0000256" key="7">
    <source>
        <dbReference type="ARBA" id="ARBA00023136"/>
    </source>
</evidence>
<keyword evidence="6" id="KW-0175">Coiled coil</keyword>
<dbReference type="GO" id="GO:0048278">
    <property type="term" value="P:vesicle docking"/>
    <property type="evidence" value="ECO:0007669"/>
    <property type="project" value="TreeGrafter"/>
</dbReference>
<dbReference type="InterPro" id="IPR045242">
    <property type="entry name" value="Syntaxin"/>
</dbReference>
<sequence>MPSVQDRSNEFFHTVRSVQQQRGMLASAATNLAPVAVEKTRPFAVALKIAKTIEDTNAQIERLKMLTRSGPFSDNPREVEKLTDIIKEDTSKLNRAIADLADHVKRNAGSYSNHRRKHYNAMVLTLQGRLATSSKAFQAILEGRTSALKAKRKRMQKYTGRGISGPTVGMGALMSAVDSAAQPSTNGRTETILDMSDMQMQEFMEAQEDTYVSQRAEAVQTIESTIQELGKIFSQMAEMIQMQGEKLERIDANVEDVSMNVDAAHSELMKYYQSVSSNRGLMLKIFGVLVTFFVLFIVFLA</sequence>
<reference evidence="10" key="1">
    <citation type="submission" date="2009-08" db="EMBL/GenBank/DDBJ databases">
        <title>Annotation of Salpingoeca rosetta.</title>
        <authorList>
            <consortium name="The Broad Institute Genome Sequencing Platform"/>
            <person name="Russ C."/>
            <person name="Cuomo C."/>
            <person name="Burger G."/>
            <person name="Gray M.W."/>
            <person name="Holland P.W.H."/>
            <person name="King N."/>
            <person name="Lang F.B.F."/>
            <person name="Roger A.J."/>
            <person name="Ruiz-Trillo I."/>
            <person name="Young S.K."/>
            <person name="Zeng Q."/>
            <person name="Gargeya S."/>
            <person name="Alvarado L."/>
            <person name="Berlin A."/>
            <person name="Chapman S.B."/>
            <person name="Chen Z."/>
            <person name="Freedman E."/>
            <person name="Gellesch M."/>
            <person name="Goldberg J."/>
            <person name="Griggs A."/>
            <person name="Gujja S."/>
            <person name="Heilman E."/>
            <person name="Heiman D."/>
            <person name="Howarth C."/>
            <person name="Mehta T."/>
            <person name="Neiman D."/>
            <person name="Pearson M."/>
            <person name="Roberts A."/>
            <person name="Saif S."/>
            <person name="Shea T."/>
            <person name="Shenoy N."/>
            <person name="Sisk P."/>
            <person name="Stolte C."/>
            <person name="Sykes S."/>
            <person name="White J."/>
            <person name="Yandava C."/>
            <person name="Haas B."/>
            <person name="Nusbaum C."/>
            <person name="Birren B."/>
        </authorList>
    </citation>
    <scope>NUCLEOTIDE SEQUENCE [LARGE SCALE GENOMIC DNA]</scope>
    <source>
        <strain evidence="10">ATCC 50818</strain>
    </source>
</reference>
<dbReference type="Pfam" id="PF05739">
    <property type="entry name" value="SNARE"/>
    <property type="match status" value="1"/>
</dbReference>
<evidence type="ECO:0000256" key="4">
    <source>
        <dbReference type="ARBA" id="ARBA00022692"/>
    </source>
</evidence>
<dbReference type="InterPro" id="IPR006012">
    <property type="entry name" value="Syntaxin/epimorphin_CS"/>
</dbReference>
<dbReference type="AlphaFoldDB" id="F2U4T1"/>
<dbReference type="GO" id="GO:0005484">
    <property type="term" value="F:SNAP receptor activity"/>
    <property type="evidence" value="ECO:0007669"/>
    <property type="project" value="InterPro"/>
</dbReference>
<dbReference type="KEGG" id="sre:PTSG_03305"/>
<dbReference type="PANTHER" id="PTHR19957">
    <property type="entry name" value="SYNTAXIN"/>
    <property type="match status" value="1"/>
</dbReference>
<evidence type="ECO:0000256" key="2">
    <source>
        <dbReference type="ARBA" id="ARBA00009063"/>
    </source>
</evidence>
<dbReference type="PROSITE" id="PS50192">
    <property type="entry name" value="T_SNARE"/>
    <property type="match status" value="1"/>
</dbReference>
<dbReference type="InterPro" id="IPR010989">
    <property type="entry name" value="SNARE"/>
</dbReference>
<evidence type="ECO:0000256" key="6">
    <source>
        <dbReference type="ARBA" id="ARBA00023054"/>
    </source>
</evidence>
<dbReference type="PANTHER" id="PTHR19957:SF3">
    <property type="entry name" value="SYNTAXIN-5"/>
    <property type="match status" value="1"/>
</dbReference>
<dbReference type="RefSeq" id="XP_004995883.1">
    <property type="nucleotide sequence ID" value="XM_004995826.1"/>
</dbReference>
<evidence type="ECO:0000256" key="8">
    <source>
        <dbReference type="SAM" id="Phobius"/>
    </source>
</evidence>